<dbReference type="CDD" id="cd17873">
    <property type="entry name" value="FlhF"/>
    <property type="match status" value="1"/>
</dbReference>
<dbReference type="InterPro" id="IPR000897">
    <property type="entry name" value="SRP54_GTPase_dom"/>
</dbReference>
<evidence type="ECO:0000256" key="10">
    <source>
        <dbReference type="ARBA" id="ARBA00023136"/>
    </source>
</evidence>
<dbReference type="InterPro" id="IPR047040">
    <property type="entry name" value="FlhF__GTPase_dom"/>
</dbReference>
<evidence type="ECO:0000256" key="1">
    <source>
        <dbReference type="ARBA" id="ARBA00004413"/>
    </source>
</evidence>
<evidence type="ECO:0000256" key="11">
    <source>
        <dbReference type="ARBA" id="ARBA00023225"/>
    </source>
</evidence>
<dbReference type="AlphaFoldDB" id="A0A942UV92"/>
<keyword evidence="16" id="KW-0969">Cilium</keyword>
<keyword evidence="6" id="KW-0547">Nucleotide-binding</keyword>
<reference evidence="16" key="1">
    <citation type="submission" date="2019-12" db="EMBL/GenBank/DDBJ databases">
        <title>Clostridiaceae gen. nov. sp. nov., isolated from sediment in Xinjiang, China.</title>
        <authorList>
            <person name="Zhang R."/>
        </authorList>
    </citation>
    <scope>NUCLEOTIDE SEQUENCE</scope>
    <source>
        <strain evidence="16">D2Q-11</strain>
    </source>
</reference>
<dbReference type="SMART" id="SM00382">
    <property type="entry name" value="AAA"/>
    <property type="match status" value="1"/>
</dbReference>
<evidence type="ECO:0000256" key="13">
    <source>
        <dbReference type="NCBIfam" id="TIGR03499"/>
    </source>
</evidence>
<keyword evidence="5" id="KW-1003">Cell membrane</keyword>
<dbReference type="GO" id="GO:0015031">
    <property type="term" value="P:protein transport"/>
    <property type="evidence" value="ECO:0007669"/>
    <property type="project" value="UniProtKB-KW"/>
</dbReference>
<keyword evidence="16" id="KW-0282">Flagellum</keyword>
<evidence type="ECO:0000256" key="4">
    <source>
        <dbReference type="ARBA" id="ARBA00022448"/>
    </source>
</evidence>
<dbReference type="NCBIfam" id="TIGR03499">
    <property type="entry name" value="FlhF"/>
    <property type="match status" value="1"/>
</dbReference>
<keyword evidence="10" id="KW-0472">Membrane</keyword>
<evidence type="ECO:0000256" key="7">
    <source>
        <dbReference type="ARBA" id="ARBA00022795"/>
    </source>
</evidence>
<feature type="domain" description="SRP54-type proteins GTP-binding" evidence="15">
    <location>
        <begin position="175"/>
        <end position="366"/>
    </location>
</feature>
<keyword evidence="17" id="KW-1185">Reference proteome</keyword>
<feature type="domain" description="AAA+ ATPase" evidence="14">
    <location>
        <begin position="174"/>
        <end position="329"/>
    </location>
</feature>
<dbReference type="PANTHER" id="PTHR43134:SF3">
    <property type="entry name" value="FLAGELLAR BIOSYNTHESIS PROTEIN FLHF"/>
    <property type="match status" value="1"/>
</dbReference>
<dbReference type="GO" id="GO:0006614">
    <property type="term" value="P:SRP-dependent cotranslational protein targeting to membrane"/>
    <property type="evidence" value="ECO:0007669"/>
    <property type="project" value="UniProtKB-UniRule"/>
</dbReference>
<dbReference type="SMART" id="SM00962">
    <property type="entry name" value="SRP54"/>
    <property type="match status" value="1"/>
</dbReference>
<keyword evidence="7" id="KW-1005">Bacterial flagellum biogenesis</keyword>
<comment type="caution">
    <text evidence="16">The sequence shown here is derived from an EMBL/GenBank/DDBJ whole genome shotgun (WGS) entry which is preliminary data.</text>
</comment>
<dbReference type="InterPro" id="IPR020006">
    <property type="entry name" value="FlhF"/>
</dbReference>
<dbReference type="PANTHER" id="PTHR43134">
    <property type="entry name" value="SIGNAL RECOGNITION PARTICLE RECEPTOR SUBUNIT ALPHA"/>
    <property type="match status" value="1"/>
</dbReference>
<evidence type="ECO:0000256" key="12">
    <source>
        <dbReference type="ARBA" id="ARBA00025337"/>
    </source>
</evidence>
<evidence type="ECO:0000256" key="3">
    <source>
        <dbReference type="ARBA" id="ARBA00014919"/>
    </source>
</evidence>
<dbReference type="Gene3D" id="1.20.120.1380">
    <property type="entry name" value="Flagellar FlhF biosynthesis protein, N domain"/>
    <property type="match status" value="1"/>
</dbReference>
<evidence type="ECO:0000256" key="8">
    <source>
        <dbReference type="ARBA" id="ARBA00022927"/>
    </source>
</evidence>
<comment type="function">
    <text evidence="12">Necessary for flagellar biosynthesis. May be involved in translocation of the flagellum.</text>
</comment>
<comment type="subcellular location">
    <subcellularLocation>
        <location evidence="1">Cell membrane</location>
        <topology evidence="1">Peripheral membrane protein</topology>
        <orientation evidence="1">Cytoplasmic side</orientation>
    </subcellularLocation>
</comment>
<keyword evidence="16" id="KW-0966">Cell projection</keyword>
<dbReference type="Gene3D" id="3.40.50.300">
    <property type="entry name" value="P-loop containing nucleotide triphosphate hydrolases"/>
    <property type="match status" value="1"/>
</dbReference>
<evidence type="ECO:0000259" key="15">
    <source>
        <dbReference type="SMART" id="SM00962"/>
    </source>
</evidence>
<dbReference type="GO" id="GO:0005886">
    <property type="term" value="C:plasma membrane"/>
    <property type="evidence" value="ECO:0007669"/>
    <property type="project" value="UniProtKB-SubCell"/>
</dbReference>
<dbReference type="GO" id="GO:0005047">
    <property type="term" value="F:signal recognition particle binding"/>
    <property type="evidence" value="ECO:0007669"/>
    <property type="project" value="TreeGrafter"/>
</dbReference>
<comment type="similarity">
    <text evidence="2">Belongs to the GTP-binding SRP family.</text>
</comment>
<gene>
    <name evidence="16" type="primary">flhF</name>
    <name evidence="16" type="ORF">GOQ27_15420</name>
</gene>
<dbReference type="SUPFAM" id="SSF52540">
    <property type="entry name" value="P-loop containing nucleoside triphosphate hydrolases"/>
    <property type="match status" value="1"/>
</dbReference>
<protein>
    <recommendedName>
        <fullName evidence="3 13">Flagellar biosynthesis protein FlhF</fullName>
    </recommendedName>
</protein>
<keyword evidence="4" id="KW-0813">Transport</keyword>
<accession>A0A942UV92</accession>
<name>A0A942UV92_9FIRM</name>
<keyword evidence="9" id="KW-0342">GTP-binding</keyword>
<keyword evidence="8" id="KW-0653">Protein transport</keyword>
<sequence length="368" mass="41820">MNIKRYIGRTNHEAMLKLKKELGEDAVILHTRKIKTKGLLGLFKKPLVEVVAAREENISPNNNKSNFNYKPTKKRNTNEIDNLNKEITKLRKTIEAHIIPTTIQDDGNLDENLMYLKNILINNGVIEEYALSIIKELKSSFNITNKNEEDLINILKQLINSTLGEANPIEIDNNKKVVFFVGTTGVGKTTTLAKIAADLSLNKDKELGLITADTYRIAAVEQLKTYSEILNLPLEIIYNTEEIYMPMSKFKDKDIILVDTAGRSHKDHEKISELESMIDIINNKEVYLVLSINTEFSSIKSIIDNYSKIPELKLIFTKLDETEKIGNILNAKLYSKYPISYITNGQNVPEDLQVFSNEIITDMIVGEN</sequence>
<dbReference type="Proteomes" id="UP000724672">
    <property type="component" value="Unassembled WGS sequence"/>
</dbReference>
<evidence type="ECO:0000313" key="17">
    <source>
        <dbReference type="Proteomes" id="UP000724672"/>
    </source>
</evidence>
<evidence type="ECO:0000256" key="9">
    <source>
        <dbReference type="ARBA" id="ARBA00023134"/>
    </source>
</evidence>
<evidence type="ECO:0000256" key="6">
    <source>
        <dbReference type="ARBA" id="ARBA00022741"/>
    </source>
</evidence>
<dbReference type="RefSeq" id="WP_203367774.1">
    <property type="nucleotide sequence ID" value="NZ_WSFT01000053.1"/>
</dbReference>
<dbReference type="InterPro" id="IPR003593">
    <property type="entry name" value="AAA+_ATPase"/>
</dbReference>
<dbReference type="EMBL" id="WSFT01000053">
    <property type="protein sequence ID" value="MBS4539864.1"/>
    <property type="molecule type" value="Genomic_DNA"/>
</dbReference>
<dbReference type="Pfam" id="PF00448">
    <property type="entry name" value="SRP54"/>
    <property type="match status" value="1"/>
</dbReference>
<dbReference type="GO" id="GO:0044781">
    <property type="term" value="P:bacterial-type flagellum organization"/>
    <property type="evidence" value="ECO:0007669"/>
    <property type="project" value="UniProtKB-UniRule"/>
</dbReference>
<evidence type="ECO:0000256" key="2">
    <source>
        <dbReference type="ARBA" id="ARBA00008531"/>
    </source>
</evidence>
<proteinExistence type="inferred from homology"/>
<keyword evidence="11" id="KW-1006">Bacterial flagellum protein export</keyword>
<dbReference type="GO" id="GO:0005525">
    <property type="term" value="F:GTP binding"/>
    <property type="evidence" value="ECO:0007669"/>
    <property type="project" value="UniProtKB-UniRule"/>
</dbReference>
<dbReference type="FunFam" id="3.40.50.300:FF:000695">
    <property type="entry name" value="Flagellar biosynthesis regulator FlhF"/>
    <property type="match status" value="1"/>
</dbReference>
<evidence type="ECO:0000256" key="5">
    <source>
        <dbReference type="ARBA" id="ARBA00022475"/>
    </source>
</evidence>
<evidence type="ECO:0000313" key="16">
    <source>
        <dbReference type="EMBL" id="MBS4539864.1"/>
    </source>
</evidence>
<dbReference type="InterPro" id="IPR027417">
    <property type="entry name" value="P-loop_NTPase"/>
</dbReference>
<organism evidence="16 17">
    <name type="scientific">Anaeromonas frigoriresistens</name>
    <dbReference type="NCBI Taxonomy" id="2683708"/>
    <lineage>
        <taxon>Bacteria</taxon>
        <taxon>Bacillati</taxon>
        <taxon>Bacillota</taxon>
        <taxon>Tissierellia</taxon>
        <taxon>Tissierellales</taxon>
        <taxon>Thermohalobacteraceae</taxon>
        <taxon>Anaeromonas</taxon>
    </lineage>
</organism>
<dbReference type="GO" id="GO:0003924">
    <property type="term" value="F:GTPase activity"/>
    <property type="evidence" value="ECO:0007669"/>
    <property type="project" value="UniProtKB-UniRule"/>
</dbReference>
<evidence type="ECO:0000259" key="14">
    <source>
        <dbReference type="SMART" id="SM00382"/>
    </source>
</evidence>